<protein>
    <recommendedName>
        <fullName evidence="1">PBZ-type domain-containing protein</fullName>
    </recommendedName>
</protein>
<accession>A0A8S3B8Q2</accession>
<gene>
    <name evidence="2" type="ORF">GIL414_LOCUS45295</name>
</gene>
<name>A0A8S3B8Q2_9BILA</name>
<dbReference type="Proteomes" id="UP000681720">
    <property type="component" value="Unassembled WGS sequence"/>
</dbReference>
<feature type="non-terminal residue" evidence="2">
    <location>
        <position position="80"/>
    </location>
</feature>
<evidence type="ECO:0000313" key="2">
    <source>
        <dbReference type="EMBL" id="CAF4754470.1"/>
    </source>
</evidence>
<evidence type="ECO:0000259" key="1">
    <source>
        <dbReference type="Pfam" id="PF10283"/>
    </source>
</evidence>
<dbReference type="Pfam" id="PF10283">
    <property type="entry name" value="zf-CCHH"/>
    <property type="match status" value="1"/>
</dbReference>
<dbReference type="InterPro" id="IPR019406">
    <property type="entry name" value="APLF_PBZ"/>
</dbReference>
<dbReference type="EMBL" id="CAJOBJ010138917">
    <property type="protein sequence ID" value="CAF4754470.1"/>
    <property type="molecule type" value="Genomic_DNA"/>
</dbReference>
<sequence>SKTATKTTKTESKAKPVCSFGTKCYRTSSAHLAMYSHAEKGEAEEEILDTRDLIEPDEPASPTAIDAVLAKDKNKGLTFD</sequence>
<proteinExistence type="predicted"/>
<organism evidence="2 3">
    <name type="scientific">Rotaria magnacalcarata</name>
    <dbReference type="NCBI Taxonomy" id="392030"/>
    <lineage>
        <taxon>Eukaryota</taxon>
        <taxon>Metazoa</taxon>
        <taxon>Spiralia</taxon>
        <taxon>Gnathifera</taxon>
        <taxon>Rotifera</taxon>
        <taxon>Eurotatoria</taxon>
        <taxon>Bdelloidea</taxon>
        <taxon>Philodinida</taxon>
        <taxon>Philodinidae</taxon>
        <taxon>Rotaria</taxon>
    </lineage>
</organism>
<feature type="domain" description="PBZ-type" evidence="1">
    <location>
        <begin position="15"/>
        <end position="39"/>
    </location>
</feature>
<dbReference type="AlphaFoldDB" id="A0A8S3B8Q2"/>
<comment type="caution">
    <text evidence="2">The sequence shown here is derived from an EMBL/GenBank/DDBJ whole genome shotgun (WGS) entry which is preliminary data.</text>
</comment>
<evidence type="ECO:0000313" key="3">
    <source>
        <dbReference type="Proteomes" id="UP000681720"/>
    </source>
</evidence>
<feature type="non-terminal residue" evidence="2">
    <location>
        <position position="1"/>
    </location>
</feature>
<reference evidence="2" key="1">
    <citation type="submission" date="2021-02" db="EMBL/GenBank/DDBJ databases">
        <authorList>
            <person name="Nowell W R."/>
        </authorList>
    </citation>
    <scope>NUCLEOTIDE SEQUENCE</scope>
</reference>